<dbReference type="GO" id="GO:0005524">
    <property type="term" value="F:ATP binding"/>
    <property type="evidence" value="ECO:0007669"/>
    <property type="project" value="UniProtKB-KW"/>
</dbReference>
<evidence type="ECO:0000256" key="9">
    <source>
        <dbReference type="RuleBase" id="RU363038"/>
    </source>
</evidence>
<sequence length="668" mass="74122">MATLCLPDLERALNALSLGGPVPSFAEADVLGNPLDVCRSYLAGLLCDLIDCDPKVAYNSIQWPNNIDAGDLAIILPKLYPGVKPDEAAIDLMAKFPKEHPLFPLPVHESVHLRFFLKTETFARLLLPYILDRKSSYGTDPALGMRDASSPEGARKKLVVEFSSPNITSELQGKHLRSTVLGAFVSRLYENMGWGVTRINYLGDWGKPIALLQVGFNKYGDEEAYRADPVGHLLHVYHQIEEEFLPLQAASRKARDEAAKTGQDEGEAQLEIESHGLFAERNAAFKKLEEGDEEAVAFWKRARDANIESYTDFYARLGIKFDKYTGESQVSPDTMTEVEQMLKDKGICEESGGAWIIHMQKCGLRAGTAIIRDRTGASTYLLRDLAAVFERSREFEFDKMIYVVANDNNSNHFTQLFKILEAIGMKELAEKLHQAKFSDVSKMAEKLGKGYKPQAILNHCEEAMLNALKADEEKATPFGVPGEAAKALSVSALLGQELSTRSVTAHAFDTTTMTLFKPGTTLDLQYWYAKLCSLLKEQPGTVELSEDDYDAILLDEPNKDEPTNLLRILAQYPEVTHVTYHSLEPAAIMTYLASVVQQLEDCVDDNEGDKEEGDAEEAKPEKPDASITLAHAVLYEAARIVLENGMKLLGLTPFAKYEPDRADTPVAE</sequence>
<feature type="region of interest" description="Disordered" evidence="10">
    <location>
        <begin position="604"/>
        <end position="623"/>
    </location>
</feature>
<evidence type="ECO:0000256" key="4">
    <source>
        <dbReference type="ARBA" id="ARBA00022741"/>
    </source>
</evidence>
<evidence type="ECO:0000256" key="3">
    <source>
        <dbReference type="ARBA" id="ARBA00022598"/>
    </source>
</evidence>
<dbReference type="GeneID" id="54585209"/>
<dbReference type="SMART" id="SM00836">
    <property type="entry name" value="DALR_1"/>
    <property type="match status" value="1"/>
</dbReference>
<keyword evidence="4 9" id="KW-0547">Nucleotide-binding</keyword>
<dbReference type="PRINTS" id="PR01038">
    <property type="entry name" value="TRNASYNTHARG"/>
</dbReference>
<dbReference type="Pfam" id="PF00750">
    <property type="entry name" value="tRNA-synt_1d"/>
    <property type="match status" value="1"/>
</dbReference>
<keyword evidence="3 9" id="KW-0436">Ligase</keyword>
<proteinExistence type="inferred from homology"/>
<dbReference type="AlphaFoldDB" id="A0A6A6IXT9"/>
<evidence type="ECO:0000256" key="8">
    <source>
        <dbReference type="ARBA" id="ARBA00049339"/>
    </source>
</evidence>
<dbReference type="Gene3D" id="3.30.1360.70">
    <property type="entry name" value="Arginyl tRNA synthetase N-terminal domain"/>
    <property type="match status" value="1"/>
</dbReference>
<feature type="domain" description="DALR anticodon binding" evidence="11">
    <location>
        <begin position="524"/>
        <end position="657"/>
    </location>
</feature>
<dbReference type="Pfam" id="PF05746">
    <property type="entry name" value="DALR_1"/>
    <property type="match status" value="1"/>
</dbReference>
<dbReference type="Gene3D" id="1.10.730.10">
    <property type="entry name" value="Isoleucyl-tRNA Synthetase, Domain 1"/>
    <property type="match status" value="1"/>
</dbReference>
<accession>A0A6A6IXT9</accession>
<evidence type="ECO:0000313" key="12">
    <source>
        <dbReference type="EMBL" id="KAF2255365.1"/>
    </source>
</evidence>
<dbReference type="InterPro" id="IPR008909">
    <property type="entry name" value="DALR_anticod-bd"/>
</dbReference>
<evidence type="ECO:0000256" key="2">
    <source>
        <dbReference type="ARBA" id="ARBA00012837"/>
    </source>
</evidence>
<dbReference type="GO" id="GO:0016740">
    <property type="term" value="F:transferase activity"/>
    <property type="evidence" value="ECO:0007669"/>
    <property type="project" value="UniProtKB-KW"/>
</dbReference>
<dbReference type="Gene3D" id="3.40.50.620">
    <property type="entry name" value="HUPs"/>
    <property type="match status" value="1"/>
</dbReference>
<dbReference type="Proteomes" id="UP000800094">
    <property type="component" value="Unassembled WGS sequence"/>
</dbReference>
<dbReference type="InterPro" id="IPR036695">
    <property type="entry name" value="Arg-tRNA-synth_N_sf"/>
</dbReference>
<dbReference type="PANTHER" id="PTHR11956:SF11">
    <property type="entry name" value="ARGININE--TRNA LIGASE, MITOCHONDRIAL-RELATED"/>
    <property type="match status" value="1"/>
</dbReference>
<evidence type="ECO:0000259" key="11">
    <source>
        <dbReference type="SMART" id="SM00836"/>
    </source>
</evidence>
<dbReference type="InterPro" id="IPR001278">
    <property type="entry name" value="Arg-tRNA-ligase"/>
</dbReference>
<name>A0A6A6IXT9_9PLEO</name>
<dbReference type="RefSeq" id="XP_033690369.1">
    <property type="nucleotide sequence ID" value="XM_033831879.1"/>
</dbReference>
<reference evidence="12" key="1">
    <citation type="journal article" date="2020" name="Stud. Mycol.">
        <title>101 Dothideomycetes genomes: a test case for predicting lifestyles and emergence of pathogens.</title>
        <authorList>
            <person name="Haridas S."/>
            <person name="Albert R."/>
            <person name="Binder M."/>
            <person name="Bloem J."/>
            <person name="Labutti K."/>
            <person name="Salamov A."/>
            <person name="Andreopoulos B."/>
            <person name="Baker S."/>
            <person name="Barry K."/>
            <person name="Bills G."/>
            <person name="Bluhm B."/>
            <person name="Cannon C."/>
            <person name="Castanera R."/>
            <person name="Culley D."/>
            <person name="Daum C."/>
            <person name="Ezra D."/>
            <person name="Gonzalez J."/>
            <person name="Henrissat B."/>
            <person name="Kuo A."/>
            <person name="Liang C."/>
            <person name="Lipzen A."/>
            <person name="Lutzoni F."/>
            <person name="Magnuson J."/>
            <person name="Mondo S."/>
            <person name="Nolan M."/>
            <person name="Ohm R."/>
            <person name="Pangilinan J."/>
            <person name="Park H.-J."/>
            <person name="Ramirez L."/>
            <person name="Alfaro M."/>
            <person name="Sun H."/>
            <person name="Tritt A."/>
            <person name="Yoshinaga Y."/>
            <person name="Zwiers L.-H."/>
            <person name="Turgeon B."/>
            <person name="Goodwin S."/>
            <person name="Spatafora J."/>
            <person name="Crous P."/>
            <person name="Grigoriev I."/>
        </authorList>
    </citation>
    <scope>NUCLEOTIDE SEQUENCE</scope>
    <source>
        <strain evidence="12">CBS 122368</strain>
    </source>
</reference>
<feature type="compositionally biased region" description="Acidic residues" evidence="10">
    <location>
        <begin position="604"/>
        <end position="615"/>
    </location>
</feature>
<dbReference type="EMBL" id="ML987190">
    <property type="protein sequence ID" value="KAF2255365.1"/>
    <property type="molecule type" value="Genomic_DNA"/>
</dbReference>
<evidence type="ECO:0000256" key="10">
    <source>
        <dbReference type="SAM" id="MobiDB-lite"/>
    </source>
</evidence>
<organism evidence="12 13">
    <name type="scientific">Trematosphaeria pertusa</name>
    <dbReference type="NCBI Taxonomy" id="390896"/>
    <lineage>
        <taxon>Eukaryota</taxon>
        <taxon>Fungi</taxon>
        <taxon>Dikarya</taxon>
        <taxon>Ascomycota</taxon>
        <taxon>Pezizomycotina</taxon>
        <taxon>Dothideomycetes</taxon>
        <taxon>Pleosporomycetidae</taxon>
        <taxon>Pleosporales</taxon>
        <taxon>Massarineae</taxon>
        <taxon>Trematosphaeriaceae</taxon>
        <taxon>Trematosphaeria</taxon>
    </lineage>
</organism>
<keyword evidence="12" id="KW-0808">Transferase</keyword>
<evidence type="ECO:0000313" key="13">
    <source>
        <dbReference type="Proteomes" id="UP000800094"/>
    </source>
</evidence>
<dbReference type="OrthoDB" id="68056at2759"/>
<dbReference type="InterPro" id="IPR009080">
    <property type="entry name" value="tRNAsynth_Ia_anticodon-bd"/>
</dbReference>
<dbReference type="InterPro" id="IPR035684">
    <property type="entry name" value="ArgRS_core"/>
</dbReference>
<keyword evidence="5 9" id="KW-0067">ATP-binding</keyword>
<dbReference type="InterPro" id="IPR014729">
    <property type="entry name" value="Rossmann-like_a/b/a_fold"/>
</dbReference>
<evidence type="ECO:0000256" key="6">
    <source>
        <dbReference type="ARBA" id="ARBA00022917"/>
    </source>
</evidence>
<dbReference type="SUPFAM" id="SSF52374">
    <property type="entry name" value="Nucleotidylyl transferase"/>
    <property type="match status" value="1"/>
</dbReference>
<keyword evidence="7 9" id="KW-0030">Aminoacyl-tRNA synthetase</keyword>
<keyword evidence="6 9" id="KW-0648">Protein biosynthesis</keyword>
<dbReference type="GO" id="GO:0006420">
    <property type="term" value="P:arginyl-tRNA aminoacylation"/>
    <property type="evidence" value="ECO:0007669"/>
    <property type="project" value="InterPro"/>
</dbReference>
<protein>
    <recommendedName>
        <fullName evidence="2">arginine--tRNA ligase</fullName>
        <ecNumber evidence="2">6.1.1.19</ecNumber>
    </recommendedName>
</protein>
<evidence type="ECO:0000256" key="5">
    <source>
        <dbReference type="ARBA" id="ARBA00022840"/>
    </source>
</evidence>
<keyword evidence="13" id="KW-1185">Reference proteome</keyword>
<comment type="catalytic activity">
    <reaction evidence="8">
        <text>tRNA(Arg) + L-arginine + ATP = L-arginyl-tRNA(Arg) + AMP + diphosphate</text>
        <dbReference type="Rhea" id="RHEA:20301"/>
        <dbReference type="Rhea" id="RHEA-COMP:9658"/>
        <dbReference type="Rhea" id="RHEA-COMP:9673"/>
        <dbReference type="ChEBI" id="CHEBI:30616"/>
        <dbReference type="ChEBI" id="CHEBI:32682"/>
        <dbReference type="ChEBI" id="CHEBI:33019"/>
        <dbReference type="ChEBI" id="CHEBI:78442"/>
        <dbReference type="ChEBI" id="CHEBI:78513"/>
        <dbReference type="ChEBI" id="CHEBI:456215"/>
        <dbReference type="EC" id="6.1.1.19"/>
    </reaction>
</comment>
<dbReference type="EC" id="6.1.1.19" evidence="2"/>
<dbReference type="GO" id="GO:0032543">
    <property type="term" value="P:mitochondrial translation"/>
    <property type="evidence" value="ECO:0007669"/>
    <property type="project" value="TreeGrafter"/>
</dbReference>
<dbReference type="PANTHER" id="PTHR11956">
    <property type="entry name" value="ARGINYL-TRNA SYNTHETASE"/>
    <property type="match status" value="1"/>
</dbReference>
<gene>
    <name evidence="12" type="ORF">BU26DRAFT_547323</name>
</gene>
<dbReference type="GO" id="GO:0004814">
    <property type="term" value="F:arginine-tRNA ligase activity"/>
    <property type="evidence" value="ECO:0007669"/>
    <property type="project" value="UniProtKB-EC"/>
</dbReference>
<evidence type="ECO:0000256" key="7">
    <source>
        <dbReference type="ARBA" id="ARBA00023146"/>
    </source>
</evidence>
<comment type="similarity">
    <text evidence="1 9">Belongs to the class-I aminoacyl-tRNA synthetase family.</text>
</comment>
<dbReference type="SUPFAM" id="SSF55190">
    <property type="entry name" value="Arginyl-tRNA synthetase (ArgRS), N-terminal 'additional' domain"/>
    <property type="match status" value="1"/>
</dbReference>
<dbReference type="GO" id="GO:0005739">
    <property type="term" value="C:mitochondrion"/>
    <property type="evidence" value="ECO:0007669"/>
    <property type="project" value="TreeGrafter"/>
</dbReference>
<evidence type="ECO:0000256" key="1">
    <source>
        <dbReference type="ARBA" id="ARBA00005594"/>
    </source>
</evidence>
<dbReference type="SUPFAM" id="SSF47323">
    <property type="entry name" value="Anticodon-binding domain of a subclass of class I aminoacyl-tRNA synthetases"/>
    <property type="match status" value="1"/>
</dbReference>